<evidence type="ECO:0000313" key="8">
    <source>
        <dbReference type="EMBL" id="MEK8130184.1"/>
    </source>
</evidence>
<proteinExistence type="inferred from homology"/>
<dbReference type="NCBIfam" id="TIGR00431">
    <property type="entry name" value="TruB"/>
    <property type="match status" value="1"/>
</dbReference>
<sequence length="315" mass="34971">MTLDGILPIWKPKGYTSHDVVAKARRILKIKRIGHTGTLDPMVTGVLPLCIGKATRVVEYIQDLPKEYEACLWFGLSTDTEDLSGTTIDKDDTVKERITPEAAADAVRSFVGQIEQIPPMYSAVKVDGKRLYDLARQGIEVERKSRTVTIYRIEVLETDWSGEYPTIRFRALCSKGTYIRTLCADIGKSLGVPAVMGELVRTSTGSLTPSSCLTLEELQELVDGGDLASRLVPIEEALRHLPNVRLSEEQTLRAKQGQRVRLNLEQYHSIQSAAPEQLSRIAGFSGSPERAVGVFEWNPDMQVLQAVKIFSQEPS</sequence>
<feature type="active site" description="Nucleophile" evidence="5">
    <location>
        <position position="40"/>
    </location>
</feature>
<comment type="similarity">
    <text evidence="2 5">Belongs to the pseudouridine synthase TruB family. Type 1 subfamily.</text>
</comment>
<reference evidence="8 9" key="1">
    <citation type="submission" date="2024-04" db="EMBL/GenBank/DDBJ databases">
        <title>draft genome sequnece of Paenibacillus filicis.</title>
        <authorList>
            <person name="Kim D.-U."/>
        </authorList>
    </citation>
    <scope>NUCLEOTIDE SEQUENCE [LARGE SCALE GENOMIC DNA]</scope>
    <source>
        <strain evidence="8 9">KACC14197</strain>
    </source>
</reference>
<dbReference type="GO" id="GO:0160148">
    <property type="term" value="F:tRNA pseudouridine(55) synthase activity"/>
    <property type="evidence" value="ECO:0007669"/>
    <property type="project" value="UniProtKB-EC"/>
</dbReference>
<dbReference type="Pfam" id="PF01509">
    <property type="entry name" value="TruB_N"/>
    <property type="match status" value="1"/>
</dbReference>
<dbReference type="CDD" id="cd02573">
    <property type="entry name" value="PseudoU_synth_EcTruB"/>
    <property type="match status" value="1"/>
</dbReference>
<dbReference type="EMBL" id="JBBPCC010000013">
    <property type="protein sequence ID" value="MEK8130184.1"/>
    <property type="molecule type" value="Genomic_DNA"/>
</dbReference>
<dbReference type="SUPFAM" id="SSF55120">
    <property type="entry name" value="Pseudouridine synthase"/>
    <property type="match status" value="1"/>
</dbReference>
<comment type="caution">
    <text evidence="8">The sequence shown here is derived from an EMBL/GenBank/DDBJ whole genome shotgun (WGS) entry which is preliminary data.</text>
</comment>
<gene>
    <name evidence="5 8" type="primary">truB</name>
    <name evidence="8" type="ORF">WMW72_19960</name>
</gene>
<evidence type="ECO:0000313" key="9">
    <source>
        <dbReference type="Proteomes" id="UP001469365"/>
    </source>
</evidence>
<evidence type="ECO:0000256" key="5">
    <source>
        <dbReference type="HAMAP-Rule" id="MF_01080"/>
    </source>
</evidence>
<evidence type="ECO:0000259" key="7">
    <source>
        <dbReference type="Pfam" id="PF16198"/>
    </source>
</evidence>
<feature type="domain" description="Pseudouridine synthase II N-terminal" evidence="6">
    <location>
        <begin position="25"/>
        <end position="179"/>
    </location>
</feature>
<comment type="function">
    <text evidence="5">Responsible for synthesis of pseudouridine from uracil-55 in the psi GC loop of transfer RNAs.</text>
</comment>
<accession>A0ABU9DN55</accession>
<comment type="catalytic activity">
    <reaction evidence="1 5">
        <text>uridine(55) in tRNA = pseudouridine(55) in tRNA</text>
        <dbReference type="Rhea" id="RHEA:42532"/>
        <dbReference type="Rhea" id="RHEA-COMP:10101"/>
        <dbReference type="Rhea" id="RHEA-COMP:10102"/>
        <dbReference type="ChEBI" id="CHEBI:65314"/>
        <dbReference type="ChEBI" id="CHEBI:65315"/>
        <dbReference type="EC" id="5.4.99.25"/>
    </reaction>
</comment>
<keyword evidence="9" id="KW-1185">Reference proteome</keyword>
<evidence type="ECO:0000256" key="2">
    <source>
        <dbReference type="ARBA" id="ARBA00005642"/>
    </source>
</evidence>
<evidence type="ECO:0000256" key="3">
    <source>
        <dbReference type="ARBA" id="ARBA00022694"/>
    </source>
</evidence>
<dbReference type="Gene3D" id="3.30.2350.10">
    <property type="entry name" value="Pseudouridine synthase"/>
    <property type="match status" value="1"/>
</dbReference>
<feature type="domain" description="tRNA pseudouridylate synthase B C-terminal" evidence="7">
    <location>
        <begin position="180"/>
        <end position="238"/>
    </location>
</feature>
<organism evidence="8 9">
    <name type="scientific">Paenibacillus filicis</name>
    <dbReference type="NCBI Taxonomy" id="669464"/>
    <lineage>
        <taxon>Bacteria</taxon>
        <taxon>Bacillati</taxon>
        <taxon>Bacillota</taxon>
        <taxon>Bacilli</taxon>
        <taxon>Bacillales</taxon>
        <taxon>Paenibacillaceae</taxon>
        <taxon>Paenibacillus</taxon>
    </lineage>
</organism>
<dbReference type="Proteomes" id="UP001469365">
    <property type="component" value="Unassembled WGS sequence"/>
</dbReference>
<dbReference type="Pfam" id="PF16198">
    <property type="entry name" value="TruB_C_2"/>
    <property type="match status" value="1"/>
</dbReference>
<dbReference type="InterPro" id="IPR032819">
    <property type="entry name" value="TruB_C"/>
</dbReference>
<name>A0ABU9DN55_9BACL</name>
<evidence type="ECO:0000256" key="4">
    <source>
        <dbReference type="ARBA" id="ARBA00023235"/>
    </source>
</evidence>
<keyword evidence="4 5" id="KW-0413">Isomerase</keyword>
<dbReference type="InterPro" id="IPR002501">
    <property type="entry name" value="PsdUridine_synth_N"/>
</dbReference>
<protein>
    <recommendedName>
        <fullName evidence="5">tRNA pseudouridine synthase B</fullName>
        <ecNumber evidence="5">5.4.99.25</ecNumber>
    </recommendedName>
    <alternativeName>
        <fullName evidence="5">tRNA pseudouridine(55) synthase</fullName>
        <shortName evidence="5">Psi55 synthase</shortName>
    </alternativeName>
    <alternativeName>
        <fullName evidence="5">tRNA pseudouridylate synthase</fullName>
    </alternativeName>
    <alternativeName>
        <fullName evidence="5">tRNA-uridine isomerase</fullName>
    </alternativeName>
</protein>
<dbReference type="EC" id="5.4.99.25" evidence="5"/>
<evidence type="ECO:0000256" key="1">
    <source>
        <dbReference type="ARBA" id="ARBA00000385"/>
    </source>
</evidence>
<keyword evidence="3 5" id="KW-0819">tRNA processing</keyword>
<dbReference type="InterPro" id="IPR014780">
    <property type="entry name" value="tRNA_psdUridine_synth_TruB"/>
</dbReference>
<dbReference type="PANTHER" id="PTHR13767">
    <property type="entry name" value="TRNA-PSEUDOURIDINE SYNTHASE"/>
    <property type="match status" value="1"/>
</dbReference>
<dbReference type="RefSeq" id="WP_341417310.1">
    <property type="nucleotide sequence ID" value="NZ_JBBPCC010000013.1"/>
</dbReference>
<dbReference type="PANTHER" id="PTHR13767:SF2">
    <property type="entry name" value="PSEUDOURIDYLATE SYNTHASE TRUB1"/>
    <property type="match status" value="1"/>
</dbReference>
<dbReference type="HAMAP" id="MF_01080">
    <property type="entry name" value="TruB_bact"/>
    <property type="match status" value="1"/>
</dbReference>
<evidence type="ECO:0000259" key="6">
    <source>
        <dbReference type="Pfam" id="PF01509"/>
    </source>
</evidence>
<dbReference type="InterPro" id="IPR020103">
    <property type="entry name" value="PsdUridine_synth_cat_dom_sf"/>
</dbReference>